<dbReference type="Gene3D" id="2.30.30.40">
    <property type="entry name" value="SH3 Domains"/>
    <property type="match status" value="1"/>
</dbReference>
<proteinExistence type="predicted"/>
<dbReference type="EMBL" id="CP036150">
    <property type="protein sequence ID" value="QEN07727.1"/>
    <property type="molecule type" value="Genomic_DNA"/>
</dbReference>
<dbReference type="OrthoDB" id="375228at2"/>
<dbReference type="KEGG" id="ock:EXM22_06885"/>
<protein>
    <recommendedName>
        <fullName evidence="4">SH3 domain-containing protein</fullName>
    </recommendedName>
</protein>
<feature type="chain" id="PRO_5023149822" description="SH3 domain-containing protein" evidence="1">
    <location>
        <begin position="20"/>
        <end position="126"/>
    </location>
</feature>
<gene>
    <name evidence="2" type="ORF">EXM22_06885</name>
</gene>
<keyword evidence="3" id="KW-1185">Reference proteome</keyword>
<dbReference type="AlphaFoldDB" id="A0A5C1QJR9"/>
<keyword evidence="1" id="KW-0732">Signal</keyword>
<dbReference type="RefSeq" id="WP_149485807.1">
    <property type="nucleotide sequence ID" value="NZ_CP036150.1"/>
</dbReference>
<name>A0A5C1QJR9_9SPIO</name>
<feature type="signal peptide" evidence="1">
    <location>
        <begin position="1"/>
        <end position="19"/>
    </location>
</feature>
<reference evidence="2 3" key="1">
    <citation type="submission" date="2019-02" db="EMBL/GenBank/DDBJ databases">
        <title>Complete Genome Sequence and Methylome Analysis of free living Spirochaetas.</title>
        <authorList>
            <person name="Fomenkov A."/>
            <person name="Dubinina G."/>
            <person name="Leshcheva N."/>
            <person name="Mikheeva N."/>
            <person name="Grabovich M."/>
            <person name="Vincze T."/>
            <person name="Roberts R.J."/>
        </authorList>
    </citation>
    <scope>NUCLEOTIDE SEQUENCE [LARGE SCALE GENOMIC DNA]</scope>
    <source>
        <strain evidence="2 3">K2</strain>
    </source>
</reference>
<evidence type="ECO:0000313" key="3">
    <source>
        <dbReference type="Proteomes" id="UP000324209"/>
    </source>
</evidence>
<evidence type="ECO:0008006" key="4">
    <source>
        <dbReference type="Google" id="ProtNLM"/>
    </source>
</evidence>
<evidence type="ECO:0000313" key="2">
    <source>
        <dbReference type="EMBL" id="QEN07727.1"/>
    </source>
</evidence>
<accession>A0A5C1QJR9</accession>
<organism evidence="2 3">
    <name type="scientific">Oceanispirochaeta crateris</name>
    <dbReference type="NCBI Taxonomy" id="2518645"/>
    <lineage>
        <taxon>Bacteria</taxon>
        <taxon>Pseudomonadati</taxon>
        <taxon>Spirochaetota</taxon>
        <taxon>Spirochaetia</taxon>
        <taxon>Spirochaetales</taxon>
        <taxon>Spirochaetaceae</taxon>
        <taxon>Oceanispirochaeta</taxon>
    </lineage>
</organism>
<dbReference type="Proteomes" id="UP000324209">
    <property type="component" value="Chromosome"/>
</dbReference>
<sequence length="126" mass="14199">MRKALRLILILLIVPLSCSQKIDVPEIVLPSTPIMKGTTSWGVVNVSYLKINKEPNNDQHIVTTLRKGDLVQIESVHYINEGRNSSIWFHISKDRLNGWVKDSSLDSYSTKEKAKTASERLLGTLP</sequence>
<evidence type="ECO:0000256" key="1">
    <source>
        <dbReference type="SAM" id="SignalP"/>
    </source>
</evidence>